<dbReference type="SUPFAM" id="SSF46894">
    <property type="entry name" value="C-terminal effector domain of the bipartite response regulators"/>
    <property type="match status" value="1"/>
</dbReference>
<feature type="domain" description="HTH luxR-type" evidence="1">
    <location>
        <begin position="188"/>
        <end position="253"/>
    </location>
</feature>
<dbReference type="GO" id="GO:0006355">
    <property type="term" value="P:regulation of DNA-templated transcription"/>
    <property type="evidence" value="ECO:0007669"/>
    <property type="project" value="InterPro"/>
</dbReference>
<gene>
    <name evidence="3" type="ORF">GKD54_16360</name>
    <name evidence="2" type="ORF">GKD58_15465</name>
</gene>
<name>A0A3R6GND8_PARDI</name>
<dbReference type="InterPro" id="IPR036388">
    <property type="entry name" value="WH-like_DNA-bd_sf"/>
</dbReference>
<sequence>MIMNTFEDFFPKYAGKITDTTNDQESAFIQYCKVFSSLTTDSFYVFDVVQKRFCYIKPDNLFLCDHSTEEAMKLGYDFYKQIIHPDDLPLWTNILKIIPQYLNDRKDKWNEIDYFSCTLRLLRKYSFSSRFLSQMVYQRMKPICLNNQLRYFICIVGSSTYKETGNLLLHNKNILIYEEYNFITRRWKQQTRELLTEREKAILMLAKQGKNTVEIANDLYKGQNTIRNQIKSLFNKLKAHSIQEAIEFCDYYHLLNIKINK</sequence>
<evidence type="ECO:0000313" key="4">
    <source>
        <dbReference type="Proteomes" id="UP000450599"/>
    </source>
</evidence>
<comment type="caution">
    <text evidence="2">The sequence shown here is derived from an EMBL/GenBank/DDBJ whole genome shotgun (WGS) entry which is preliminary data.</text>
</comment>
<protein>
    <submittedName>
        <fullName evidence="2">LuxR family transcriptional regulator</fullName>
    </submittedName>
</protein>
<proteinExistence type="predicted"/>
<evidence type="ECO:0000313" key="3">
    <source>
        <dbReference type="EMBL" id="MRZ07753.1"/>
    </source>
</evidence>
<evidence type="ECO:0000313" key="2">
    <source>
        <dbReference type="EMBL" id="MRY85640.1"/>
    </source>
</evidence>
<accession>A0A3R6GND8</accession>
<dbReference type="InterPro" id="IPR000792">
    <property type="entry name" value="Tscrpt_reg_LuxR_C"/>
</dbReference>
<dbReference type="AlphaFoldDB" id="A0A3R6GND8"/>
<organism evidence="2 4">
    <name type="scientific">Parabacteroides distasonis</name>
    <dbReference type="NCBI Taxonomy" id="823"/>
    <lineage>
        <taxon>Bacteria</taxon>
        <taxon>Pseudomonadati</taxon>
        <taxon>Bacteroidota</taxon>
        <taxon>Bacteroidia</taxon>
        <taxon>Bacteroidales</taxon>
        <taxon>Tannerellaceae</taxon>
        <taxon>Parabacteroides</taxon>
    </lineage>
</organism>
<dbReference type="SMART" id="SM00421">
    <property type="entry name" value="HTH_LUXR"/>
    <property type="match status" value="1"/>
</dbReference>
<reference evidence="4 5" key="1">
    <citation type="journal article" date="2019" name="Nat. Med.">
        <title>A library of human gut bacterial isolates paired with longitudinal multiomics data enables mechanistic microbiome research.</title>
        <authorList>
            <person name="Poyet M."/>
            <person name="Groussin M."/>
            <person name="Gibbons S.M."/>
            <person name="Avila-Pacheco J."/>
            <person name="Jiang X."/>
            <person name="Kearney S.M."/>
            <person name="Perrotta A.R."/>
            <person name="Berdy B."/>
            <person name="Zhao S."/>
            <person name="Lieberman T.D."/>
            <person name="Swanson P.K."/>
            <person name="Smith M."/>
            <person name="Roesemann S."/>
            <person name="Alexander J.E."/>
            <person name="Rich S.A."/>
            <person name="Livny J."/>
            <person name="Vlamakis H."/>
            <person name="Clish C."/>
            <person name="Bullock K."/>
            <person name="Deik A."/>
            <person name="Scott J."/>
            <person name="Pierce K.A."/>
            <person name="Xavier R.J."/>
            <person name="Alm E.J."/>
        </authorList>
    </citation>
    <scope>NUCLEOTIDE SEQUENCE [LARGE SCALE GENOMIC DNA]</scope>
    <source>
        <strain evidence="3 5">BIOML-A10</strain>
        <strain evidence="2 4">BIOML-A11</strain>
    </source>
</reference>
<dbReference type="CDD" id="cd06170">
    <property type="entry name" value="LuxR_C_like"/>
    <property type="match status" value="1"/>
</dbReference>
<dbReference type="PROSITE" id="PS50043">
    <property type="entry name" value="HTH_LUXR_2"/>
    <property type="match status" value="1"/>
</dbReference>
<dbReference type="Gene3D" id="1.10.10.10">
    <property type="entry name" value="Winged helix-like DNA-binding domain superfamily/Winged helix DNA-binding domain"/>
    <property type="match status" value="1"/>
</dbReference>
<dbReference type="EMBL" id="WKMW01000016">
    <property type="protein sequence ID" value="MRY85640.1"/>
    <property type="molecule type" value="Genomic_DNA"/>
</dbReference>
<dbReference type="EMBL" id="WKMX01000016">
    <property type="protein sequence ID" value="MRZ07753.1"/>
    <property type="molecule type" value="Genomic_DNA"/>
</dbReference>
<evidence type="ECO:0000313" key="5">
    <source>
        <dbReference type="Proteomes" id="UP000471216"/>
    </source>
</evidence>
<dbReference type="Proteomes" id="UP000471216">
    <property type="component" value="Unassembled WGS sequence"/>
</dbReference>
<evidence type="ECO:0000259" key="1">
    <source>
        <dbReference type="PROSITE" id="PS50043"/>
    </source>
</evidence>
<dbReference type="Pfam" id="PF00196">
    <property type="entry name" value="GerE"/>
    <property type="match status" value="1"/>
</dbReference>
<dbReference type="InterPro" id="IPR016032">
    <property type="entry name" value="Sig_transdc_resp-reg_C-effctor"/>
</dbReference>
<dbReference type="GO" id="GO:0003677">
    <property type="term" value="F:DNA binding"/>
    <property type="evidence" value="ECO:0007669"/>
    <property type="project" value="InterPro"/>
</dbReference>
<dbReference type="PRINTS" id="PR00038">
    <property type="entry name" value="HTHLUXR"/>
</dbReference>
<dbReference type="Proteomes" id="UP000450599">
    <property type="component" value="Unassembled WGS sequence"/>
</dbReference>
<dbReference type="Gene3D" id="3.30.450.20">
    <property type="entry name" value="PAS domain"/>
    <property type="match status" value="1"/>
</dbReference>